<dbReference type="Proteomes" id="UP001500506">
    <property type="component" value="Unassembled WGS sequence"/>
</dbReference>
<keyword evidence="2" id="KW-1185">Reference proteome</keyword>
<evidence type="ECO:0000313" key="1">
    <source>
        <dbReference type="EMBL" id="GAA1758702.1"/>
    </source>
</evidence>
<dbReference type="EMBL" id="BAAANH010000003">
    <property type="protein sequence ID" value="GAA1758702.1"/>
    <property type="molecule type" value="Genomic_DNA"/>
</dbReference>
<organism evidence="1 2">
    <name type="scientific">Agromyces humatus</name>
    <dbReference type="NCBI Taxonomy" id="279573"/>
    <lineage>
        <taxon>Bacteria</taxon>
        <taxon>Bacillati</taxon>
        <taxon>Actinomycetota</taxon>
        <taxon>Actinomycetes</taxon>
        <taxon>Micrococcales</taxon>
        <taxon>Microbacteriaceae</taxon>
        <taxon>Agromyces</taxon>
    </lineage>
</organism>
<sequence length="53" mass="6008">MPVSSTRSHKRRLIDSKTEVQYAATILTETRARDLLKAAHRLVDGMDQILRSA</sequence>
<accession>A0ABP4WNA5</accession>
<evidence type="ECO:0000313" key="2">
    <source>
        <dbReference type="Proteomes" id="UP001500506"/>
    </source>
</evidence>
<protein>
    <submittedName>
        <fullName evidence="1">Uncharacterized protein</fullName>
    </submittedName>
</protein>
<comment type="caution">
    <text evidence="1">The sequence shown here is derived from an EMBL/GenBank/DDBJ whole genome shotgun (WGS) entry which is preliminary data.</text>
</comment>
<gene>
    <name evidence="1" type="ORF">GCM10009747_16910</name>
</gene>
<proteinExistence type="predicted"/>
<name>A0ABP4WNA5_9MICO</name>
<reference evidence="2" key="1">
    <citation type="journal article" date="2019" name="Int. J. Syst. Evol. Microbiol.">
        <title>The Global Catalogue of Microorganisms (GCM) 10K type strain sequencing project: providing services to taxonomists for standard genome sequencing and annotation.</title>
        <authorList>
            <consortium name="The Broad Institute Genomics Platform"/>
            <consortium name="The Broad Institute Genome Sequencing Center for Infectious Disease"/>
            <person name="Wu L."/>
            <person name="Ma J."/>
        </authorList>
    </citation>
    <scope>NUCLEOTIDE SEQUENCE [LARGE SCALE GENOMIC DNA]</scope>
    <source>
        <strain evidence="2">JCM 14319</strain>
    </source>
</reference>